<dbReference type="RefSeq" id="XP_017995279.1">
    <property type="nucleotide sequence ID" value="XM_018150481.1"/>
</dbReference>
<evidence type="ECO:0000313" key="4">
    <source>
        <dbReference type="EMBL" id="KPI35316.1"/>
    </source>
</evidence>
<dbReference type="InterPro" id="IPR036291">
    <property type="entry name" value="NAD(P)-bd_dom_sf"/>
</dbReference>
<sequence>MAQCKSVLVFGATGLVGTHIMRHLLAKKARFDRIAVFTSRNTVETKSEVVAQLKAEGVEVICGELTNADDVKHAYEGIDTVVSAVGRNMIERQIELIRLADEATSVSWFFPSEYGTDIEFSSKSAHEVPHQKKLKVRAAIRGCQNLDYSFLVTGPYGDGDPGLYFSSNTGAEEAGSFDATAREAVLLGDGNVPISFTTMNDVGKFLVLALLHPAASRNKVLKVNSFTTTDHEILAEFEAQTGGTSWRTRYTSIDKLKDLEAAAWTASNPLATLFTLRRIWAEGGTLYRQRDNHNIDAEHVVDTLADAVAAAILVQAQGEKEVKRKLT</sequence>
<name>A0A0N1HLD9_9EURO</name>
<dbReference type="Proteomes" id="UP000038010">
    <property type="component" value="Unassembled WGS sequence"/>
</dbReference>
<evidence type="ECO:0000313" key="5">
    <source>
        <dbReference type="Proteomes" id="UP000038010"/>
    </source>
</evidence>
<dbReference type="InterPro" id="IPR051609">
    <property type="entry name" value="NmrA/Isoflavone_reductase-like"/>
</dbReference>
<dbReference type="OrthoDB" id="419598at2759"/>
<accession>A0A0N1HLD9</accession>
<proteinExistence type="predicted"/>
<dbReference type="STRING" id="1664694.A0A0N1HLD9"/>
<dbReference type="EMBL" id="LFJN01000041">
    <property type="protein sequence ID" value="KPI35316.1"/>
    <property type="molecule type" value="Genomic_DNA"/>
</dbReference>
<dbReference type="PANTHER" id="PTHR47706:SF11">
    <property type="entry name" value="ISOFLAVONE REDUCTASE FAMILY PROTEIN (AFU_ORTHOLOGUE AFUA_1G12510)"/>
    <property type="match status" value="1"/>
</dbReference>
<protein>
    <submittedName>
        <fullName evidence="4">Isoflavone</fullName>
    </submittedName>
</protein>
<dbReference type="InterPro" id="IPR008030">
    <property type="entry name" value="NmrA-like"/>
</dbReference>
<evidence type="ECO:0000256" key="1">
    <source>
        <dbReference type="ARBA" id="ARBA00022857"/>
    </source>
</evidence>
<keyword evidence="1" id="KW-0521">NADP</keyword>
<gene>
    <name evidence="4" type="ORF">AB675_9905</name>
</gene>
<dbReference type="VEuPathDB" id="FungiDB:AB675_9905"/>
<dbReference type="PANTHER" id="PTHR47706">
    <property type="entry name" value="NMRA-LIKE FAMILY PROTEIN"/>
    <property type="match status" value="1"/>
</dbReference>
<dbReference type="Pfam" id="PF05368">
    <property type="entry name" value="NmrA"/>
    <property type="match status" value="1"/>
</dbReference>
<keyword evidence="2" id="KW-0560">Oxidoreductase</keyword>
<dbReference type="GO" id="GO:0016491">
    <property type="term" value="F:oxidoreductase activity"/>
    <property type="evidence" value="ECO:0007669"/>
    <property type="project" value="UniProtKB-KW"/>
</dbReference>
<dbReference type="Gene3D" id="3.90.25.10">
    <property type="entry name" value="UDP-galactose 4-epimerase, domain 1"/>
    <property type="match status" value="1"/>
</dbReference>
<evidence type="ECO:0000256" key="2">
    <source>
        <dbReference type="ARBA" id="ARBA00023002"/>
    </source>
</evidence>
<dbReference type="GeneID" id="28742361"/>
<evidence type="ECO:0000259" key="3">
    <source>
        <dbReference type="Pfam" id="PF05368"/>
    </source>
</evidence>
<organism evidence="4 5">
    <name type="scientific">Cyphellophora attinorum</name>
    <dbReference type="NCBI Taxonomy" id="1664694"/>
    <lineage>
        <taxon>Eukaryota</taxon>
        <taxon>Fungi</taxon>
        <taxon>Dikarya</taxon>
        <taxon>Ascomycota</taxon>
        <taxon>Pezizomycotina</taxon>
        <taxon>Eurotiomycetes</taxon>
        <taxon>Chaetothyriomycetidae</taxon>
        <taxon>Chaetothyriales</taxon>
        <taxon>Cyphellophoraceae</taxon>
        <taxon>Cyphellophora</taxon>
    </lineage>
</organism>
<dbReference type="AlphaFoldDB" id="A0A0N1HLD9"/>
<comment type="caution">
    <text evidence="4">The sequence shown here is derived from an EMBL/GenBank/DDBJ whole genome shotgun (WGS) entry which is preliminary data.</text>
</comment>
<feature type="domain" description="NmrA-like" evidence="3">
    <location>
        <begin position="5"/>
        <end position="259"/>
    </location>
</feature>
<dbReference type="SUPFAM" id="SSF51735">
    <property type="entry name" value="NAD(P)-binding Rossmann-fold domains"/>
    <property type="match status" value="1"/>
</dbReference>
<dbReference type="Gene3D" id="3.40.50.720">
    <property type="entry name" value="NAD(P)-binding Rossmann-like Domain"/>
    <property type="match status" value="1"/>
</dbReference>
<keyword evidence="5" id="KW-1185">Reference proteome</keyword>
<reference evidence="4 5" key="1">
    <citation type="submission" date="2015-06" db="EMBL/GenBank/DDBJ databases">
        <title>Draft genome of the ant-associated black yeast Phialophora attae CBS 131958.</title>
        <authorList>
            <person name="Moreno L.F."/>
            <person name="Stielow B.J."/>
            <person name="de Hoog S."/>
            <person name="Vicente V.A."/>
            <person name="Weiss V.A."/>
            <person name="de Vries M."/>
            <person name="Cruz L.M."/>
            <person name="Souza E.M."/>
        </authorList>
    </citation>
    <scope>NUCLEOTIDE SEQUENCE [LARGE SCALE GENOMIC DNA]</scope>
    <source>
        <strain evidence="4 5">CBS 131958</strain>
    </source>
</reference>